<comment type="caution">
    <text evidence="2">The sequence shown here is derived from an EMBL/GenBank/DDBJ whole genome shotgun (WGS) entry which is preliminary data.</text>
</comment>
<evidence type="ECO:0000259" key="1">
    <source>
        <dbReference type="PROSITE" id="PS50943"/>
    </source>
</evidence>
<dbReference type="EMBL" id="BNAG01000004">
    <property type="protein sequence ID" value="GHE72256.1"/>
    <property type="molecule type" value="Genomic_DNA"/>
</dbReference>
<evidence type="ECO:0000313" key="2">
    <source>
        <dbReference type="EMBL" id="GHE72256.1"/>
    </source>
</evidence>
<protein>
    <recommendedName>
        <fullName evidence="1">HTH cro/C1-type domain-containing protein</fullName>
    </recommendedName>
</protein>
<dbReference type="InterPro" id="IPR001387">
    <property type="entry name" value="Cro/C1-type_HTH"/>
</dbReference>
<dbReference type="Proteomes" id="UP000658258">
    <property type="component" value="Unassembled WGS sequence"/>
</dbReference>
<proteinExistence type="predicted"/>
<dbReference type="PROSITE" id="PS50943">
    <property type="entry name" value="HTH_CROC1"/>
    <property type="match status" value="1"/>
</dbReference>
<keyword evidence="3" id="KW-1185">Reference proteome</keyword>
<dbReference type="RefSeq" id="WP_189631162.1">
    <property type="nucleotide sequence ID" value="NZ_BNAG01000004.1"/>
</dbReference>
<evidence type="ECO:0000313" key="3">
    <source>
        <dbReference type="Proteomes" id="UP000658258"/>
    </source>
</evidence>
<organism evidence="2 3">
    <name type="scientific">Roseivirga thermotolerans</name>
    <dbReference type="NCBI Taxonomy" id="1758176"/>
    <lineage>
        <taxon>Bacteria</taxon>
        <taxon>Pseudomonadati</taxon>
        <taxon>Bacteroidota</taxon>
        <taxon>Cytophagia</taxon>
        <taxon>Cytophagales</taxon>
        <taxon>Roseivirgaceae</taxon>
        <taxon>Roseivirga</taxon>
    </lineage>
</organism>
<feature type="domain" description="HTH cro/C1-type" evidence="1">
    <location>
        <begin position="1"/>
        <end position="16"/>
    </location>
</feature>
<name>A0ABQ3I802_9BACT</name>
<accession>A0ABQ3I802</accession>
<reference evidence="3" key="1">
    <citation type="journal article" date="2019" name="Int. J. Syst. Evol. Microbiol.">
        <title>The Global Catalogue of Microorganisms (GCM) 10K type strain sequencing project: providing services to taxonomists for standard genome sequencing and annotation.</title>
        <authorList>
            <consortium name="The Broad Institute Genomics Platform"/>
            <consortium name="The Broad Institute Genome Sequencing Center for Infectious Disease"/>
            <person name="Wu L."/>
            <person name="Ma J."/>
        </authorList>
    </citation>
    <scope>NUCLEOTIDE SEQUENCE [LARGE SCALE GENOMIC DNA]</scope>
    <source>
        <strain evidence="3">CGMCC 1.15111</strain>
    </source>
</reference>
<gene>
    <name evidence="2" type="ORF">GCM10011340_30620</name>
</gene>
<sequence>MLKKLADALEVSLDYLIGSTNMVIDKKMLYRLEVLGSISKEERERILMVMDSLLRDAQMTDAHKKLAS</sequence>